<evidence type="ECO:0000313" key="1">
    <source>
        <dbReference type="EMBL" id="KAG7405765.1"/>
    </source>
</evidence>
<accession>A0A8J5NRX1</accession>
<dbReference type="AlphaFoldDB" id="A0A8J5NRX1"/>
<evidence type="ECO:0008006" key="3">
    <source>
        <dbReference type="Google" id="ProtNLM"/>
    </source>
</evidence>
<reference evidence="1" key="1">
    <citation type="submission" date="2021-04" db="EMBL/GenBank/DDBJ databases">
        <title>First draft genome resource for Brassicaceae pathogens Fusarium oxysporum f. sp. raphani and Fusarium oxysporum f. sp. rapae.</title>
        <authorList>
            <person name="Asai S."/>
        </authorList>
    </citation>
    <scope>NUCLEOTIDE SEQUENCE</scope>
    <source>
        <strain evidence="1">Tf1262</strain>
    </source>
</reference>
<organism evidence="1 2">
    <name type="scientific">Fusarium oxysporum f. sp. raphani</name>
    <dbReference type="NCBI Taxonomy" id="96318"/>
    <lineage>
        <taxon>Eukaryota</taxon>
        <taxon>Fungi</taxon>
        <taxon>Dikarya</taxon>
        <taxon>Ascomycota</taxon>
        <taxon>Pezizomycotina</taxon>
        <taxon>Sordariomycetes</taxon>
        <taxon>Hypocreomycetidae</taxon>
        <taxon>Hypocreales</taxon>
        <taxon>Nectriaceae</taxon>
        <taxon>Fusarium</taxon>
        <taxon>Fusarium oxysporum species complex</taxon>
    </lineage>
</organism>
<dbReference type="EMBL" id="JAELUR010000032">
    <property type="protein sequence ID" value="KAG7405765.1"/>
    <property type="molecule type" value="Genomic_DNA"/>
</dbReference>
<name>A0A8J5NRX1_FUSOX</name>
<gene>
    <name evidence="1" type="ORF">Forpi1262_v018347</name>
</gene>
<proteinExistence type="predicted"/>
<sequence>MKVVVVPASAQTSQWAIQTLLDDSSVPSVIGVYRDVGKVPAGFRNHQIFQAVQGDVSDGSTLDFSGCDAVITLTPPKLDGSDFIAFGKNMATNVRQAVAKSRSVKRPVYVSSQGAQYAEGVVG</sequence>
<comment type="caution">
    <text evidence="1">The sequence shown here is derived from an EMBL/GenBank/DDBJ whole genome shotgun (WGS) entry which is preliminary data.</text>
</comment>
<protein>
    <recommendedName>
        <fullName evidence="3">NAD(P)-binding domain-containing protein</fullName>
    </recommendedName>
</protein>
<dbReference type="Proteomes" id="UP000693942">
    <property type="component" value="Unassembled WGS sequence"/>
</dbReference>
<evidence type="ECO:0000313" key="2">
    <source>
        <dbReference type="Proteomes" id="UP000693942"/>
    </source>
</evidence>